<evidence type="ECO:0000313" key="3">
    <source>
        <dbReference type="Proteomes" id="UP000814176"/>
    </source>
</evidence>
<accession>A0ABQ8KTI3</accession>
<feature type="region of interest" description="Disordered" evidence="1">
    <location>
        <begin position="246"/>
        <end position="312"/>
    </location>
</feature>
<dbReference type="Proteomes" id="UP000814176">
    <property type="component" value="Unassembled WGS sequence"/>
</dbReference>
<protein>
    <submittedName>
        <fullName evidence="2">Uncharacterized protein</fullName>
    </submittedName>
</protein>
<feature type="region of interest" description="Disordered" evidence="1">
    <location>
        <begin position="1"/>
        <end position="90"/>
    </location>
</feature>
<dbReference type="RefSeq" id="XP_047783163.1">
    <property type="nucleotide sequence ID" value="XM_047927018.1"/>
</dbReference>
<feature type="compositionally biased region" description="Low complexity" evidence="1">
    <location>
        <begin position="8"/>
        <end position="31"/>
    </location>
</feature>
<proteinExistence type="predicted"/>
<reference evidence="2 3" key="1">
    <citation type="journal article" date="2021" name="Environ. Microbiol.">
        <title>Gene family expansions and transcriptome signatures uncover fungal adaptations to wood decay.</title>
        <authorList>
            <person name="Hage H."/>
            <person name="Miyauchi S."/>
            <person name="Viragh M."/>
            <person name="Drula E."/>
            <person name="Min B."/>
            <person name="Chaduli D."/>
            <person name="Navarro D."/>
            <person name="Favel A."/>
            <person name="Norest M."/>
            <person name="Lesage-Meessen L."/>
            <person name="Balint B."/>
            <person name="Merenyi Z."/>
            <person name="de Eugenio L."/>
            <person name="Morin E."/>
            <person name="Martinez A.T."/>
            <person name="Baldrian P."/>
            <person name="Stursova M."/>
            <person name="Martinez M.J."/>
            <person name="Novotny C."/>
            <person name="Magnuson J.K."/>
            <person name="Spatafora J.W."/>
            <person name="Maurice S."/>
            <person name="Pangilinan J."/>
            <person name="Andreopoulos W."/>
            <person name="LaButti K."/>
            <person name="Hundley H."/>
            <person name="Na H."/>
            <person name="Kuo A."/>
            <person name="Barry K."/>
            <person name="Lipzen A."/>
            <person name="Henrissat B."/>
            <person name="Riley R."/>
            <person name="Ahrendt S."/>
            <person name="Nagy L.G."/>
            <person name="Grigoriev I.V."/>
            <person name="Martin F."/>
            <person name="Rosso M.N."/>
        </authorList>
    </citation>
    <scope>NUCLEOTIDE SEQUENCE [LARGE SCALE GENOMIC DNA]</scope>
    <source>
        <strain evidence="2 3">CIRM-BRFM 1785</strain>
    </source>
</reference>
<comment type="caution">
    <text evidence="2">The sequence shown here is derived from an EMBL/GenBank/DDBJ whole genome shotgun (WGS) entry which is preliminary data.</text>
</comment>
<gene>
    <name evidence="2" type="ORF">C8Q71DRAFT_854219</name>
</gene>
<dbReference type="GeneID" id="72007750"/>
<feature type="compositionally biased region" description="Basic and acidic residues" evidence="1">
    <location>
        <begin position="246"/>
        <end position="255"/>
    </location>
</feature>
<name>A0ABQ8KTI3_9APHY</name>
<evidence type="ECO:0000313" key="2">
    <source>
        <dbReference type="EMBL" id="KAH9841864.1"/>
    </source>
</evidence>
<feature type="compositionally biased region" description="Polar residues" evidence="1">
    <location>
        <begin position="33"/>
        <end position="50"/>
    </location>
</feature>
<organism evidence="2 3">
    <name type="scientific">Rhodofomes roseus</name>
    <dbReference type="NCBI Taxonomy" id="34475"/>
    <lineage>
        <taxon>Eukaryota</taxon>
        <taxon>Fungi</taxon>
        <taxon>Dikarya</taxon>
        <taxon>Basidiomycota</taxon>
        <taxon>Agaricomycotina</taxon>
        <taxon>Agaricomycetes</taxon>
        <taxon>Polyporales</taxon>
        <taxon>Rhodofomes</taxon>
    </lineage>
</organism>
<keyword evidence="3" id="KW-1185">Reference proteome</keyword>
<dbReference type="EMBL" id="JADCUA010000003">
    <property type="protein sequence ID" value="KAH9841864.1"/>
    <property type="molecule type" value="Genomic_DNA"/>
</dbReference>
<evidence type="ECO:0000256" key="1">
    <source>
        <dbReference type="SAM" id="MobiDB-lite"/>
    </source>
</evidence>
<feature type="compositionally biased region" description="Polar residues" evidence="1">
    <location>
        <begin position="129"/>
        <end position="156"/>
    </location>
</feature>
<feature type="region of interest" description="Disordered" evidence="1">
    <location>
        <begin position="106"/>
        <end position="193"/>
    </location>
</feature>
<feature type="compositionally biased region" description="Low complexity" evidence="1">
    <location>
        <begin position="261"/>
        <end position="281"/>
    </location>
</feature>
<sequence>MAVLAKGPSASSSRTRSASPSSIETSSPARSVSPIQNSDSPPSMYTSSGKTKGHKSVPRREQILASGNPQRTSLGMAEQRLLKPVASRTTAMHQLSVSAPKLLTDATRLDKQSRSHQSHTKSVPIYRKSATTKPTVAPRTTHSDMASTGSKRSGSPSPLGIASAPKARKVSHASDAASSSRTPVPDALPGSDSDSVATAELLAAFAPRRPTQCKTCQRALEPQDGWYKNCLQCREKSREYQRRYLQGRKERKESRLSLLDTAPGTSTSAGASASRQKARASSPEHDAMEVDLPMPVPIPQPKPKPRPRRLPPAALTRRVWDEVPEFQTEDDFFEAIERSVSAWRESMDGSGVRFEFGGGYAVVAGGKEAEAAATRKVYGKLVLRGVPMSRHSCFTRPTSGGPAPADGSYHVYNSLSTVYHCTCRDSQDTEGPSYHKSSAKENVCRGRVKIIVETTNEMNDFGAFGINVVVETWHAL</sequence>